<reference evidence="2 3" key="1">
    <citation type="submission" date="2019-09" db="EMBL/GenBank/DDBJ databases">
        <title>Bird 10,000 Genomes (B10K) Project - Family phase.</title>
        <authorList>
            <person name="Zhang G."/>
        </authorList>
    </citation>
    <scope>NUCLEOTIDE SEQUENCE [LARGE SCALE GENOMIC DNA]</scope>
    <source>
        <strain evidence="2">B10K-LSUMZ-50683</strain>
        <tissue evidence="2">Muscle</tissue>
    </source>
</reference>
<evidence type="ECO:0000313" key="2">
    <source>
        <dbReference type="EMBL" id="NXE56269.1"/>
    </source>
</evidence>
<dbReference type="AlphaFoldDB" id="A0A7K8NSK6"/>
<organism evidence="2 3">
    <name type="scientific">Casuarius casuarius</name>
    <name type="common">Southern cassowary</name>
    <name type="synonym">Struthio casuarius</name>
    <dbReference type="NCBI Taxonomy" id="8787"/>
    <lineage>
        <taxon>Eukaryota</taxon>
        <taxon>Metazoa</taxon>
        <taxon>Chordata</taxon>
        <taxon>Craniata</taxon>
        <taxon>Vertebrata</taxon>
        <taxon>Euteleostomi</taxon>
        <taxon>Archelosauria</taxon>
        <taxon>Archosauria</taxon>
        <taxon>Dinosauria</taxon>
        <taxon>Saurischia</taxon>
        <taxon>Theropoda</taxon>
        <taxon>Coelurosauria</taxon>
        <taxon>Aves</taxon>
        <taxon>Palaeognathae</taxon>
        <taxon>Casuariiformes</taxon>
        <taxon>Casuariidae</taxon>
        <taxon>Casuarius</taxon>
    </lineage>
</organism>
<feature type="non-terminal residue" evidence="2">
    <location>
        <position position="131"/>
    </location>
</feature>
<protein>
    <submittedName>
        <fullName evidence="2">MLXPL protein</fullName>
    </submittedName>
</protein>
<feature type="non-terminal residue" evidence="2">
    <location>
        <position position="1"/>
    </location>
</feature>
<evidence type="ECO:0000313" key="3">
    <source>
        <dbReference type="Proteomes" id="UP000524187"/>
    </source>
</evidence>
<dbReference type="Proteomes" id="UP000524187">
    <property type="component" value="Unassembled WGS sequence"/>
</dbReference>
<dbReference type="EMBL" id="VWPT01000320">
    <property type="protein sequence ID" value="NXE56269.1"/>
    <property type="molecule type" value="Genomic_DNA"/>
</dbReference>
<comment type="caution">
    <text evidence="2">The sequence shown here is derived from an EMBL/GenBank/DDBJ whole genome shotgun (WGS) entry which is preliminary data.</text>
</comment>
<accession>A0A7K8NSK6</accession>
<feature type="compositionally biased region" description="Pro residues" evidence="1">
    <location>
        <begin position="122"/>
        <end position="131"/>
    </location>
</feature>
<keyword evidence="3" id="KW-1185">Reference proteome</keyword>
<feature type="region of interest" description="Disordered" evidence="1">
    <location>
        <begin position="102"/>
        <end position="131"/>
    </location>
</feature>
<gene>
    <name evidence="2" type="primary">Mlxipl_1</name>
    <name evidence="2" type="ORF">CASCAS_R15170</name>
</gene>
<proteinExistence type="predicted"/>
<evidence type="ECO:0000256" key="1">
    <source>
        <dbReference type="SAM" id="MobiDB-lite"/>
    </source>
</evidence>
<name>A0A7K8NSK6_CASCA</name>
<sequence length="131" mass="14638">MEGKYWKRHVQAVTREYHKWRMYSCTQGMPNAQQGPVPSGEAEGSCPMELDPLHDLEMLIADLADTIFYSRNPYGGPNPRSLGEWGSAPSLCLLEAPWQSPAVPDSMPPCSSPGQRRHDPAHPWPAAPQLW</sequence>